<keyword evidence="3" id="KW-1185">Reference proteome</keyword>
<dbReference type="EMBL" id="CM029053">
    <property type="protein sequence ID" value="KAG2551213.1"/>
    <property type="molecule type" value="Genomic_DNA"/>
</dbReference>
<evidence type="ECO:0000313" key="3">
    <source>
        <dbReference type="Proteomes" id="UP000823388"/>
    </source>
</evidence>
<organism evidence="2 3">
    <name type="scientific">Panicum virgatum</name>
    <name type="common">Blackwell switchgrass</name>
    <dbReference type="NCBI Taxonomy" id="38727"/>
    <lineage>
        <taxon>Eukaryota</taxon>
        <taxon>Viridiplantae</taxon>
        <taxon>Streptophyta</taxon>
        <taxon>Embryophyta</taxon>
        <taxon>Tracheophyta</taxon>
        <taxon>Spermatophyta</taxon>
        <taxon>Magnoliopsida</taxon>
        <taxon>Liliopsida</taxon>
        <taxon>Poales</taxon>
        <taxon>Poaceae</taxon>
        <taxon>PACMAD clade</taxon>
        <taxon>Panicoideae</taxon>
        <taxon>Panicodae</taxon>
        <taxon>Paniceae</taxon>
        <taxon>Panicinae</taxon>
        <taxon>Panicum</taxon>
        <taxon>Panicum sect. Hiantes</taxon>
    </lineage>
</organism>
<dbReference type="InterPro" id="IPR036691">
    <property type="entry name" value="Endo/exonu/phosph_ase_sf"/>
</dbReference>
<evidence type="ECO:0000313" key="2">
    <source>
        <dbReference type="EMBL" id="KAG2551213.1"/>
    </source>
</evidence>
<accession>A0A8T0NPM7</accession>
<sequence length="135" mass="15000">MKCTLGLGLVLLVESWLEPTLTSSSLQTSASLCIDFCISTMVTNKRTGFVWKLSVVYGSPYQEGKRAFIDKLHSILGAWSGPIIVGGHFNLVRLLSDKNSQIINFRWGDPLMTWVSKWGLIPQILCTLGPITKRT</sequence>
<comment type="caution">
    <text evidence="2">The sequence shown here is derived from an EMBL/GenBank/DDBJ whole genome shotgun (WGS) entry which is preliminary data.</text>
</comment>
<dbReference type="AlphaFoldDB" id="A0A8T0NPM7"/>
<feature type="chain" id="PRO_5035903949" evidence="1">
    <location>
        <begin position="23"/>
        <end position="135"/>
    </location>
</feature>
<dbReference type="Proteomes" id="UP000823388">
    <property type="component" value="Chromosome 9K"/>
</dbReference>
<gene>
    <name evidence="2" type="ORF">PVAP13_9KG382901</name>
</gene>
<evidence type="ECO:0000256" key="1">
    <source>
        <dbReference type="SAM" id="SignalP"/>
    </source>
</evidence>
<proteinExistence type="predicted"/>
<name>A0A8T0NPM7_PANVG</name>
<keyword evidence="1" id="KW-0732">Signal</keyword>
<protein>
    <submittedName>
        <fullName evidence="2">Uncharacterized protein</fullName>
    </submittedName>
</protein>
<reference evidence="2" key="1">
    <citation type="submission" date="2020-05" db="EMBL/GenBank/DDBJ databases">
        <title>WGS assembly of Panicum virgatum.</title>
        <authorList>
            <person name="Lovell J.T."/>
            <person name="Jenkins J."/>
            <person name="Shu S."/>
            <person name="Juenger T.E."/>
            <person name="Schmutz J."/>
        </authorList>
    </citation>
    <scope>NUCLEOTIDE SEQUENCE</scope>
    <source>
        <strain evidence="2">AP13</strain>
    </source>
</reference>
<dbReference type="SUPFAM" id="SSF56219">
    <property type="entry name" value="DNase I-like"/>
    <property type="match status" value="1"/>
</dbReference>
<feature type="signal peptide" evidence="1">
    <location>
        <begin position="1"/>
        <end position="22"/>
    </location>
</feature>